<dbReference type="PANTHER" id="PTHR30461:SF23">
    <property type="entry name" value="DNA RECOMBINASE-RELATED"/>
    <property type="match status" value="1"/>
</dbReference>
<organism evidence="2 3">
    <name type="scientific">Dictyobacter formicarum</name>
    <dbReference type="NCBI Taxonomy" id="2778368"/>
    <lineage>
        <taxon>Bacteria</taxon>
        <taxon>Bacillati</taxon>
        <taxon>Chloroflexota</taxon>
        <taxon>Ktedonobacteria</taxon>
        <taxon>Ktedonobacterales</taxon>
        <taxon>Dictyobacteraceae</taxon>
        <taxon>Dictyobacter</taxon>
    </lineage>
</organism>
<dbReference type="InterPro" id="IPR011109">
    <property type="entry name" value="DNA_bind_recombinase_dom"/>
</dbReference>
<dbReference type="RefSeq" id="WP_201360169.1">
    <property type="nucleotide sequence ID" value="NZ_BNJJ01000002.1"/>
</dbReference>
<dbReference type="InterPro" id="IPR038109">
    <property type="entry name" value="DNA_bind_recomb_sf"/>
</dbReference>
<feature type="domain" description="Recombinase" evidence="1">
    <location>
        <begin position="1"/>
        <end position="140"/>
    </location>
</feature>
<dbReference type="EMBL" id="BNJJ01000002">
    <property type="protein sequence ID" value="GHO82486.1"/>
    <property type="molecule type" value="Genomic_DNA"/>
</dbReference>
<dbReference type="InterPro" id="IPR025827">
    <property type="entry name" value="Zn_ribbon_recom_dom"/>
</dbReference>
<dbReference type="Pfam" id="PF07508">
    <property type="entry name" value="Recombinase"/>
    <property type="match status" value="1"/>
</dbReference>
<reference evidence="2 3" key="1">
    <citation type="journal article" date="2021" name="Int. J. Syst. Evol. Microbiol.">
        <title>Reticulibacter mediterranei gen. nov., sp. nov., within the new family Reticulibacteraceae fam. nov., and Ktedonospora formicarum gen. nov., sp. nov., Ktedonobacter robiniae sp. nov., Dictyobacter formicarum sp. nov. and Dictyobacter arantiisoli sp. nov., belonging to the class Ktedonobacteria.</title>
        <authorList>
            <person name="Yabe S."/>
            <person name="Zheng Y."/>
            <person name="Wang C.M."/>
            <person name="Sakai Y."/>
            <person name="Abe K."/>
            <person name="Yokota A."/>
            <person name="Donadio S."/>
            <person name="Cavaletti L."/>
            <person name="Monciardini P."/>
        </authorList>
    </citation>
    <scope>NUCLEOTIDE SEQUENCE [LARGE SCALE GENOMIC DNA]</scope>
    <source>
        <strain evidence="2 3">SOSP1-9</strain>
    </source>
</reference>
<dbReference type="Proteomes" id="UP000635565">
    <property type="component" value="Unassembled WGS sequence"/>
</dbReference>
<keyword evidence="3" id="KW-1185">Reference proteome</keyword>
<dbReference type="PROSITE" id="PS51737">
    <property type="entry name" value="RECOMBINASE_DNA_BIND"/>
    <property type="match status" value="1"/>
</dbReference>
<dbReference type="InterPro" id="IPR050639">
    <property type="entry name" value="SSR_resolvase"/>
</dbReference>
<dbReference type="Pfam" id="PF13408">
    <property type="entry name" value="Zn_ribbon_recom"/>
    <property type="match status" value="1"/>
</dbReference>
<proteinExistence type="predicted"/>
<evidence type="ECO:0000313" key="3">
    <source>
        <dbReference type="Proteomes" id="UP000635565"/>
    </source>
</evidence>
<evidence type="ECO:0000259" key="1">
    <source>
        <dbReference type="PROSITE" id="PS51737"/>
    </source>
</evidence>
<name>A0ABQ3VB99_9CHLR</name>
<evidence type="ECO:0000313" key="2">
    <source>
        <dbReference type="EMBL" id="GHO82486.1"/>
    </source>
</evidence>
<accession>A0ABQ3VB99</accession>
<sequence>MVRLEDGRVSKTPDLQVQRTIELVFARFETLGSCQKALRSLRDDGILLPRHQRGGPYAGQMVWRKPTQAALSEILHNPAYAGAFVYGRRGPHPDRRPGQLRQIRHPMEEWTTIHHGVYPAYITWEQFLAHQARLADNASDFARRAHGAPRQGTALLAGLVVCGRCGYQMQVTYKPQRRYTCTALAASYGAATCLHVDGASLETVVVDAFFAALTTAELNLLEAVLAAKRADVGRVAKLRADRLARAEYEARLAQRHYQAVDPNNRLVAAELERRWEVALRAVVEAREEMERMASQAQIPELTEEMKEQMQDVGRHLPAMWASGRLTPAQQKEILRSLIQRVIVTRPTPDTVEARVVWISGAVTPFSVHPPIARGSDVSGYEQLVERILALGAQGYQDPEIARIVSAEGFRSARSAHIPASLVGEIRRARGQISLTEQFKTQAKVEGQWTIFGLAQELEVHRNWLYTRIHKGTLPATRHSVTGHYLIADEPEILATLRAQRDRCCYR</sequence>
<dbReference type="Gene3D" id="3.90.1750.20">
    <property type="entry name" value="Putative Large Serine Recombinase, Chain B, Domain 2"/>
    <property type="match status" value="1"/>
</dbReference>
<protein>
    <recommendedName>
        <fullName evidence="1">Recombinase domain-containing protein</fullName>
    </recommendedName>
</protein>
<gene>
    <name evidence="2" type="ORF">KSZ_04920</name>
</gene>
<comment type="caution">
    <text evidence="2">The sequence shown here is derived from an EMBL/GenBank/DDBJ whole genome shotgun (WGS) entry which is preliminary data.</text>
</comment>
<dbReference type="PANTHER" id="PTHR30461">
    <property type="entry name" value="DNA-INVERTASE FROM LAMBDOID PROPHAGE"/>
    <property type="match status" value="1"/>
</dbReference>